<sequence length="146" mass="17072">AGLHPVFGRWNFWNEENLKQIGPGPEYERVKFNISGRSPLISHYLHMLQLRSDQQPGIKVKRTEIVKLPPESITYQQFITSTLNRSDTLKKEYTRVHEQTSTDILDLKRQQRDTNKEMNVLKKALTNSKNAQERCLAIEAIMEYSE</sequence>
<proteinExistence type="inferred from homology"/>
<name>A0A0B6Z770_9EUPU</name>
<feature type="non-terminal residue" evidence="2">
    <location>
        <position position="1"/>
    </location>
</feature>
<gene>
    <name evidence="2" type="primary">ORF48667</name>
</gene>
<feature type="non-terminal residue" evidence="2">
    <location>
        <position position="146"/>
    </location>
</feature>
<dbReference type="PANTHER" id="PTHR33560">
    <property type="entry name" value="PROTEIN FAM227B"/>
    <property type="match status" value="1"/>
</dbReference>
<accession>A0A0B6Z770</accession>
<reference evidence="2" key="1">
    <citation type="submission" date="2014-12" db="EMBL/GenBank/DDBJ databases">
        <title>Insight into the proteome of Arion vulgaris.</title>
        <authorList>
            <person name="Aradska J."/>
            <person name="Bulat T."/>
            <person name="Smidak R."/>
            <person name="Sarate P."/>
            <person name="Gangsoo J."/>
            <person name="Sialana F."/>
            <person name="Bilban M."/>
            <person name="Lubec G."/>
        </authorList>
    </citation>
    <scope>NUCLEOTIDE SEQUENCE</scope>
    <source>
        <tissue evidence="2">Skin</tissue>
    </source>
</reference>
<dbReference type="EMBL" id="HACG01016685">
    <property type="protein sequence ID" value="CEK63550.1"/>
    <property type="molecule type" value="Transcribed_RNA"/>
</dbReference>
<dbReference type="InterPro" id="IPR029417">
    <property type="entry name" value="FAM227"/>
</dbReference>
<dbReference type="AlphaFoldDB" id="A0A0B6Z770"/>
<evidence type="ECO:0000313" key="2">
    <source>
        <dbReference type="EMBL" id="CEK63550.1"/>
    </source>
</evidence>
<comment type="similarity">
    <text evidence="1">Belongs to the FAM227 family.</text>
</comment>
<protein>
    <submittedName>
        <fullName evidence="2">Uncharacterized protein</fullName>
    </submittedName>
</protein>
<evidence type="ECO:0000256" key="1">
    <source>
        <dbReference type="ARBA" id="ARBA00008666"/>
    </source>
</evidence>
<organism evidence="2">
    <name type="scientific">Arion vulgaris</name>
    <dbReference type="NCBI Taxonomy" id="1028688"/>
    <lineage>
        <taxon>Eukaryota</taxon>
        <taxon>Metazoa</taxon>
        <taxon>Spiralia</taxon>
        <taxon>Lophotrochozoa</taxon>
        <taxon>Mollusca</taxon>
        <taxon>Gastropoda</taxon>
        <taxon>Heterobranchia</taxon>
        <taxon>Euthyneura</taxon>
        <taxon>Panpulmonata</taxon>
        <taxon>Eupulmonata</taxon>
        <taxon>Stylommatophora</taxon>
        <taxon>Helicina</taxon>
        <taxon>Arionoidea</taxon>
        <taxon>Arionidae</taxon>
        <taxon>Arion</taxon>
    </lineage>
</organism>
<dbReference type="PANTHER" id="PTHR33560:SF2">
    <property type="entry name" value="PROTEIN FAM227B"/>
    <property type="match status" value="1"/>
</dbReference>